<dbReference type="EMBL" id="ALAN01000009">
    <property type="protein sequence ID" value="ETI70718.1"/>
    <property type="molecule type" value="Genomic_DNA"/>
</dbReference>
<comment type="caution">
    <text evidence="1">The sequence shown here is derived from an EMBL/GenBank/DDBJ whole genome shotgun (WGS) entry which is preliminary data.</text>
</comment>
<keyword evidence="2" id="KW-1185">Reference proteome</keyword>
<name>A0AB94IUS6_9BACI</name>
<protein>
    <submittedName>
        <fullName evidence="1">Uncharacterized protein</fullName>
    </submittedName>
</protein>
<accession>A0AB94IUS6</accession>
<evidence type="ECO:0000313" key="2">
    <source>
        <dbReference type="Proteomes" id="UP000018877"/>
    </source>
</evidence>
<gene>
    <name evidence="1" type="ORF">BAVI_00865</name>
</gene>
<dbReference type="AlphaFoldDB" id="A0AB94IUS6"/>
<reference evidence="1 2" key="1">
    <citation type="journal article" date="2014" name="Environ. Microbiol.">
        <title>The nitrate-ammonifying and nosZ-carrying bacterium Bacillus vireti is a potent source and sink for nitric and nitrous oxide under high nitrate conditions.</title>
        <authorList>
            <person name="Mania D."/>
            <person name="Heylen K."/>
            <person name="van Spanning R.J."/>
            <person name="Frostegard A."/>
        </authorList>
    </citation>
    <scope>NUCLEOTIDE SEQUENCE [LARGE SCALE GENOMIC DNA]</scope>
    <source>
        <strain evidence="1 2">LMG 21834</strain>
    </source>
</reference>
<evidence type="ECO:0000313" key="1">
    <source>
        <dbReference type="EMBL" id="ETI70718.1"/>
    </source>
</evidence>
<organism evidence="1 2">
    <name type="scientific">Neobacillus vireti LMG 21834</name>
    <dbReference type="NCBI Taxonomy" id="1131730"/>
    <lineage>
        <taxon>Bacteria</taxon>
        <taxon>Bacillati</taxon>
        <taxon>Bacillota</taxon>
        <taxon>Bacilli</taxon>
        <taxon>Bacillales</taxon>
        <taxon>Bacillaceae</taxon>
        <taxon>Neobacillus</taxon>
    </lineage>
</organism>
<dbReference type="Proteomes" id="UP000018877">
    <property type="component" value="Unassembled WGS sequence"/>
</dbReference>
<sequence length="84" mass="9133">MKSVLGFIAAGQPIVALLVSAWIEIRNMVSIRVAEFVALLVSAWIEILRLIPTAAARSVALLVSAWIEMQDLFEAANRAQSHSS</sequence>
<proteinExistence type="predicted"/>